<organism evidence="9 10">
    <name type="scientific">Zhouia spongiae</name>
    <dbReference type="NCBI Taxonomy" id="2202721"/>
    <lineage>
        <taxon>Bacteria</taxon>
        <taxon>Pseudomonadati</taxon>
        <taxon>Bacteroidota</taxon>
        <taxon>Flavobacteriia</taxon>
        <taxon>Flavobacteriales</taxon>
        <taxon>Flavobacteriaceae</taxon>
        <taxon>Zhouia</taxon>
    </lineage>
</organism>
<keyword evidence="3 6" id="KW-0732">Signal</keyword>
<dbReference type="InterPro" id="IPR033985">
    <property type="entry name" value="SusD-like_N"/>
</dbReference>
<dbReference type="EMBL" id="CP094326">
    <property type="protein sequence ID" value="UNY99167.1"/>
    <property type="molecule type" value="Genomic_DNA"/>
</dbReference>
<sequence length="471" mass="52448">MSKYIKIILIATVVFSISTSCSSDFLEIDPEQNVAAENAVTDINTLQTAINGVYSKLQSADYYGRTMYVIPELMADNLFLSSRNTGRYIDYDSFIVSEEDTFADNTWNILYEVIVNANRAIAGGEKLEAISTGQQEQIDQLVGEGYALRALAYFDLIRLFAQPYNFTPDASHTGVPIVNTVNEDEVSPARNTVQEVYSQINLDLNSAINKMKITKKDGRFSKNAAKALAARAFLYQEDFVNAIKYSTEVIDSGDFSLVTNDAYNSIWEDKFNPESIFEIVNTIADNEGSNSLGHYFDPDGYADALVTDDLFNLYAPGDKRLSVIVEGAKSGAEESALFVGKFPKGTSHDDNIRILRLAELYLIRAEAYAKTNKIAEAQTDINTISSRGDINSAPISDTGEALTDRILLERRKELAFEGHRLFDLNRNKKDVRIIQSENIINASYPNDKFILPIPLNELNANPNIEPQNPGY</sequence>
<keyword evidence="4" id="KW-0472">Membrane</keyword>
<feature type="domain" description="RagB/SusD" evidence="7">
    <location>
        <begin position="347"/>
        <end position="471"/>
    </location>
</feature>
<dbReference type="Gene3D" id="2.20.20.130">
    <property type="match status" value="1"/>
</dbReference>
<dbReference type="Pfam" id="PF07980">
    <property type="entry name" value="SusD_RagB"/>
    <property type="match status" value="1"/>
</dbReference>
<proteinExistence type="inferred from homology"/>
<dbReference type="Gene3D" id="1.25.40.900">
    <property type="match status" value="1"/>
</dbReference>
<evidence type="ECO:0000256" key="4">
    <source>
        <dbReference type="ARBA" id="ARBA00023136"/>
    </source>
</evidence>
<evidence type="ECO:0000313" key="9">
    <source>
        <dbReference type="EMBL" id="UNY99167.1"/>
    </source>
</evidence>
<evidence type="ECO:0000259" key="8">
    <source>
        <dbReference type="Pfam" id="PF14322"/>
    </source>
</evidence>
<dbReference type="RefSeq" id="WP_242937567.1">
    <property type="nucleotide sequence ID" value="NZ_CP094326.1"/>
</dbReference>
<dbReference type="InterPro" id="IPR011990">
    <property type="entry name" value="TPR-like_helical_dom_sf"/>
</dbReference>
<dbReference type="PROSITE" id="PS51257">
    <property type="entry name" value="PROKAR_LIPOPROTEIN"/>
    <property type="match status" value="1"/>
</dbReference>
<protein>
    <submittedName>
        <fullName evidence="9">RagB/SusD family nutrient uptake outer membrane protein</fullName>
    </submittedName>
</protein>
<comment type="subcellular location">
    <subcellularLocation>
        <location evidence="1">Cell outer membrane</location>
    </subcellularLocation>
</comment>
<evidence type="ECO:0000256" key="5">
    <source>
        <dbReference type="ARBA" id="ARBA00023237"/>
    </source>
</evidence>
<keyword evidence="10" id="KW-1185">Reference proteome</keyword>
<comment type="similarity">
    <text evidence="2">Belongs to the SusD family.</text>
</comment>
<name>A0ABY3YNK6_9FLAO</name>
<evidence type="ECO:0000256" key="1">
    <source>
        <dbReference type="ARBA" id="ARBA00004442"/>
    </source>
</evidence>
<evidence type="ECO:0000256" key="3">
    <source>
        <dbReference type="ARBA" id="ARBA00022729"/>
    </source>
</evidence>
<gene>
    <name evidence="9" type="ORF">MQE36_02185</name>
</gene>
<accession>A0ABY3YNK6</accession>
<evidence type="ECO:0000256" key="2">
    <source>
        <dbReference type="ARBA" id="ARBA00006275"/>
    </source>
</evidence>
<evidence type="ECO:0000313" key="10">
    <source>
        <dbReference type="Proteomes" id="UP000829476"/>
    </source>
</evidence>
<dbReference type="InterPro" id="IPR012944">
    <property type="entry name" value="SusD_RagB_dom"/>
</dbReference>
<evidence type="ECO:0000256" key="6">
    <source>
        <dbReference type="SAM" id="SignalP"/>
    </source>
</evidence>
<dbReference type="CDD" id="cd08977">
    <property type="entry name" value="SusD"/>
    <property type="match status" value="1"/>
</dbReference>
<keyword evidence="5" id="KW-0998">Cell outer membrane</keyword>
<dbReference type="Gene3D" id="1.25.40.390">
    <property type="match status" value="1"/>
</dbReference>
<feature type="signal peptide" evidence="6">
    <location>
        <begin position="1"/>
        <end position="22"/>
    </location>
</feature>
<feature type="chain" id="PRO_5047075633" evidence="6">
    <location>
        <begin position="23"/>
        <end position="471"/>
    </location>
</feature>
<dbReference type="Pfam" id="PF14322">
    <property type="entry name" value="SusD-like_3"/>
    <property type="match status" value="1"/>
</dbReference>
<reference evidence="9 10" key="1">
    <citation type="journal article" date="2018" name="Int. J. Syst. Evol. Microbiol.">
        <title>Zhouia spongiae sp. nov., isolated from a marine sponge.</title>
        <authorList>
            <person name="Zhuang L."/>
            <person name="Lin B."/>
            <person name="Qin F."/>
            <person name="Luo L."/>
        </authorList>
    </citation>
    <scope>NUCLEOTIDE SEQUENCE [LARGE SCALE GENOMIC DNA]</scope>
    <source>
        <strain evidence="9 10">HN-Y44</strain>
    </source>
</reference>
<dbReference type="SUPFAM" id="SSF48452">
    <property type="entry name" value="TPR-like"/>
    <property type="match status" value="1"/>
</dbReference>
<dbReference type="Proteomes" id="UP000829476">
    <property type="component" value="Chromosome"/>
</dbReference>
<feature type="domain" description="SusD-like N-terminal" evidence="8">
    <location>
        <begin position="24"/>
        <end position="234"/>
    </location>
</feature>
<evidence type="ECO:0000259" key="7">
    <source>
        <dbReference type="Pfam" id="PF07980"/>
    </source>
</evidence>